<evidence type="ECO:0000313" key="2">
    <source>
        <dbReference type="Proteomes" id="UP000092971"/>
    </source>
</evidence>
<dbReference type="Gene3D" id="2.30.30.100">
    <property type="match status" value="1"/>
</dbReference>
<dbReference type="PIRSF" id="PIRSF037257">
    <property type="entry name" value="DUF1021"/>
    <property type="match status" value="1"/>
</dbReference>
<dbReference type="PANTHER" id="PTHR40026">
    <property type="entry name" value="PROTEIN VEG"/>
    <property type="match status" value="1"/>
</dbReference>
<dbReference type="Proteomes" id="UP000092971">
    <property type="component" value="Chromosome"/>
</dbReference>
<dbReference type="Pfam" id="PF06257">
    <property type="entry name" value="VEG"/>
    <property type="match status" value="1"/>
</dbReference>
<dbReference type="AlphaFoldDB" id="A0A1B1YA38"/>
<sequence>MVEKNALCKIRKEMEACIGKRVQLKTNKGRKKVQIREGILESTYPSIFTVRFENEFKNVRKVSYSYTDVLTNTVEIKVCGSK</sequence>
<organism evidence="1 2">
    <name type="scientific">Thermoclostridium stercorarium subsp. thermolacticum DSM 2910</name>
    <dbReference type="NCBI Taxonomy" id="1121336"/>
    <lineage>
        <taxon>Bacteria</taxon>
        <taxon>Bacillati</taxon>
        <taxon>Bacillota</taxon>
        <taxon>Clostridia</taxon>
        <taxon>Eubacteriales</taxon>
        <taxon>Oscillospiraceae</taxon>
        <taxon>Thermoclostridium</taxon>
    </lineage>
</organism>
<dbReference type="InterPro" id="IPR009366">
    <property type="entry name" value="Protein_Veg"/>
</dbReference>
<dbReference type="PANTHER" id="PTHR40026:SF1">
    <property type="entry name" value="PROTEIN VEG"/>
    <property type="match status" value="1"/>
</dbReference>
<gene>
    <name evidence="1" type="ORF">CSTERTH_00525</name>
</gene>
<dbReference type="EMBL" id="CP014672">
    <property type="protein sequence ID" value="ANW97625.1"/>
    <property type="molecule type" value="Genomic_DNA"/>
</dbReference>
<reference evidence="1 2" key="1">
    <citation type="submission" date="2016-02" db="EMBL/GenBank/DDBJ databases">
        <title>Comparison of Clostridium stercorarium subspecies using comparative genomics and transcriptomics.</title>
        <authorList>
            <person name="Schellenberg J."/>
            <person name="Thallinger G."/>
            <person name="Levin D.B."/>
            <person name="Zhang X."/>
            <person name="Alvare G."/>
            <person name="Fristensky B."/>
            <person name="Sparling R."/>
        </authorList>
    </citation>
    <scope>NUCLEOTIDE SEQUENCE [LARGE SCALE GENOMIC DNA]</scope>
    <source>
        <strain evidence="1 2">DSM 2910</strain>
    </source>
</reference>
<dbReference type="OrthoDB" id="5469at2"/>
<name>A0A1B1YA38_THEST</name>
<proteinExistence type="predicted"/>
<dbReference type="RefSeq" id="WP_015357840.1">
    <property type="nucleotide sequence ID" value="NZ_CP014672.1"/>
</dbReference>
<dbReference type="GO" id="GO:0006355">
    <property type="term" value="P:regulation of DNA-templated transcription"/>
    <property type="evidence" value="ECO:0007669"/>
    <property type="project" value="InterPro"/>
</dbReference>
<evidence type="ECO:0000313" key="1">
    <source>
        <dbReference type="EMBL" id="ANW97625.1"/>
    </source>
</evidence>
<protein>
    <submittedName>
        <fullName evidence="1">Veg protein</fullName>
    </submittedName>
</protein>
<accession>A0A1B1YA38</accession>